<dbReference type="Gene3D" id="3.40.50.12780">
    <property type="entry name" value="N-terminal domain of ligase-like"/>
    <property type="match status" value="1"/>
</dbReference>
<evidence type="ECO:0000313" key="3">
    <source>
        <dbReference type="EMBL" id="NKQ54222.1"/>
    </source>
</evidence>
<dbReference type="Gene3D" id="3.30.300.30">
    <property type="match status" value="1"/>
</dbReference>
<accession>A0ABX1J346</accession>
<feature type="domain" description="AMP-dependent synthetase/ligase" evidence="1">
    <location>
        <begin position="7"/>
        <end position="358"/>
    </location>
</feature>
<dbReference type="Pfam" id="PF00501">
    <property type="entry name" value="AMP-binding"/>
    <property type="match status" value="1"/>
</dbReference>
<dbReference type="PANTHER" id="PTHR24096">
    <property type="entry name" value="LONG-CHAIN-FATTY-ACID--COA LIGASE"/>
    <property type="match status" value="1"/>
</dbReference>
<evidence type="ECO:0000259" key="2">
    <source>
        <dbReference type="Pfam" id="PF13193"/>
    </source>
</evidence>
<dbReference type="InterPro" id="IPR020845">
    <property type="entry name" value="AMP-binding_CS"/>
</dbReference>
<reference evidence="3 4" key="1">
    <citation type="submission" date="2020-04" db="EMBL/GenBank/DDBJ databases">
        <title>Novel species.</title>
        <authorList>
            <person name="Teo W.F.A."/>
            <person name="Lipun K."/>
            <person name="Srisuk N."/>
            <person name="Duangmal K."/>
        </authorList>
    </citation>
    <scope>NUCLEOTIDE SEQUENCE [LARGE SCALE GENOMIC DNA]</scope>
    <source>
        <strain evidence="3 4">K13G38</strain>
    </source>
</reference>
<comment type="caution">
    <text evidence="3">The sequence shown here is derived from an EMBL/GenBank/DDBJ whole genome shotgun (WGS) entry which is preliminary data.</text>
</comment>
<evidence type="ECO:0000313" key="4">
    <source>
        <dbReference type="Proteomes" id="UP000715441"/>
    </source>
</evidence>
<dbReference type="InterPro" id="IPR045851">
    <property type="entry name" value="AMP-bd_C_sf"/>
</dbReference>
<sequence>MYPGTFAALTPGKPAVVMAGSGETLTYAELDRNSARLARMLHDSGLRQGDVIALLSDNTPAFFEIYWAALRSGLYVTAINRHLAPEEVAYIVADSGSKVLFASAGVHELAEALVPLTPELGARYAFGGTIAGHESYVDALAAASAEPLAEQPLGGPMLYSSGTTGRPKGVRVTVPKVQVDDPAADVLVPFLKHVIGLGQDDAYLVPAPLYHAAPLRWAAGVHALGGTVVVMEKFDAERTLETIERYHVTATQVVPTMFVRMLKLPADVRQRYDLSSLRVAVHAAAPCPVEVKRAMMDWWGEIVHEYYGATEGYGLTVVGPEEWKSKPGTVGRSALGTVRVCAEDGAELPPGEIGLVYFEREVLPFEYHNDPERTRAAQHPLHPNWTTVGDVGYLDNDGYLFLTDRKSFMIVSGGVNIYPQEVENVLTPHPKVFDVAVIGVPDAEMGEQVKAVVQAAPGVVPGPDLERELIDYVRARIAHYKAPRSVDFITELPRTPTGKLVKHQLRARYAAPANV</sequence>
<dbReference type="RefSeq" id="WP_168515879.1">
    <property type="nucleotide sequence ID" value="NZ_JAAXLS010000008.1"/>
</dbReference>
<proteinExistence type="predicted"/>
<dbReference type="InterPro" id="IPR000873">
    <property type="entry name" value="AMP-dep_synth/lig_dom"/>
</dbReference>
<gene>
    <name evidence="3" type="ORF">HFP15_15140</name>
</gene>
<dbReference type="Pfam" id="PF13193">
    <property type="entry name" value="AMP-binding_C"/>
    <property type="match status" value="1"/>
</dbReference>
<dbReference type="SUPFAM" id="SSF56801">
    <property type="entry name" value="Acetyl-CoA synthetase-like"/>
    <property type="match status" value="1"/>
</dbReference>
<keyword evidence="4" id="KW-1185">Reference proteome</keyword>
<evidence type="ECO:0000259" key="1">
    <source>
        <dbReference type="Pfam" id="PF00501"/>
    </source>
</evidence>
<dbReference type="InterPro" id="IPR025110">
    <property type="entry name" value="AMP-bd_C"/>
</dbReference>
<feature type="domain" description="AMP-binding enzyme C-terminal" evidence="2">
    <location>
        <begin position="421"/>
        <end position="499"/>
    </location>
</feature>
<protein>
    <submittedName>
        <fullName evidence="3">Acyl-CoA synthetase</fullName>
    </submittedName>
</protein>
<organism evidence="3 4">
    <name type="scientific">Amycolatopsis acididurans</name>
    <dbReference type="NCBI Taxonomy" id="2724524"/>
    <lineage>
        <taxon>Bacteria</taxon>
        <taxon>Bacillati</taxon>
        <taxon>Actinomycetota</taxon>
        <taxon>Actinomycetes</taxon>
        <taxon>Pseudonocardiales</taxon>
        <taxon>Pseudonocardiaceae</taxon>
        <taxon>Amycolatopsis</taxon>
    </lineage>
</organism>
<dbReference type="PROSITE" id="PS00455">
    <property type="entry name" value="AMP_BINDING"/>
    <property type="match status" value="1"/>
</dbReference>
<name>A0ABX1J346_9PSEU</name>
<dbReference type="InterPro" id="IPR042099">
    <property type="entry name" value="ANL_N_sf"/>
</dbReference>
<dbReference type="Proteomes" id="UP000715441">
    <property type="component" value="Unassembled WGS sequence"/>
</dbReference>
<dbReference type="PANTHER" id="PTHR24096:SF323">
    <property type="entry name" value="BLR3536 PROTEIN"/>
    <property type="match status" value="1"/>
</dbReference>
<dbReference type="EMBL" id="JAAXLS010000008">
    <property type="protein sequence ID" value="NKQ54222.1"/>
    <property type="molecule type" value="Genomic_DNA"/>
</dbReference>